<dbReference type="InterPro" id="IPR003439">
    <property type="entry name" value="ABC_transporter-like_ATP-bd"/>
</dbReference>
<dbReference type="InterPro" id="IPR015854">
    <property type="entry name" value="ABC_transpr_LolD-like"/>
</dbReference>
<dbReference type="Pfam" id="PF00005">
    <property type="entry name" value="ABC_tran"/>
    <property type="match status" value="1"/>
</dbReference>
<proteinExistence type="predicted"/>
<evidence type="ECO:0000259" key="1">
    <source>
        <dbReference type="Pfam" id="PF00005"/>
    </source>
</evidence>
<dbReference type="EMBL" id="UGJR01000005">
    <property type="protein sequence ID" value="STS99395.1"/>
    <property type="molecule type" value="Genomic_DNA"/>
</dbReference>
<organism evidence="2 3">
    <name type="scientific">Klebsiella michiganensis</name>
    <dbReference type="NCBI Taxonomy" id="1134687"/>
    <lineage>
        <taxon>Bacteria</taxon>
        <taxon>Pseudomonadati</taxon>
        <taxon>Pseudomonadota</taxon>
        <taxon>Gammaproteobacteria</taxon>
        <taxon>Enterobacterales</taxon>
        <taxon>Enterobacteriaceae</taxon>
        <taxon>Klebsiella/Raoultella group</taxon>
        <taxon>Klebsiella</taxon>
    </lineage>
</organism>
<gene>
    <name evidence="2" type="primary">prsD</name>
    <name evidence="2" type="ORF">NCTC11694_05838</name>
</gene>
<sequence length="112" mass="12545">MALGPVVQALPGGMEALIRESHSALSLGQRQRLMLARALYSTRPILLFDEPTANLDDETAETAILALCQHCREQGKTLIVVTHSEQILHHFTRVYRLKEGKLRDITQGEVEQ</sequence>
<dbReference type="SUPFAM" id="SSF52540">
    <property type="entry name" value="P-loop containing nucleoside triphosphate hydrolases"/>
    <property type="match status" value="1"/>
</dbReference>
<name>A0A7H4MT59_9ENTR</name>
<dbReference type="PANTHER" id="PTHR24220">
    <property type="entry name" value="IMPORT ATP-BINDING PROTEIN"/>
    <property type="match status" value="1"/>
</dbReference>
<protein>
    <submittedName>
        <fullName evidence="2">ABC-type bacteriocin/lantibiotic exporter</fullName>
    </submittedName>
</protein>
<evidence type="ECO:0000313" key="3">
    <source>
        <dbReference type="Proteomes" id="UP000255050"/>
    </source>
</evidence>
<dbReference type="Gene3D" id="3.40.50.300">
    <property type="entry name" value="P-loop containing nucleotide triphosphate hydrolases"/>
    <property type="match status" value="1"/>
</dbReference>
<feature type="domain" description="ABC transporter" evidence="1">
    <location>
        <begin position="17"/>
        <end position="53"/>
    </location>
</feature>
<dbReference type="GO" id="GO:0016887">
    <property type="term" value="F:ATP hydrolysis activity"/>
    <property type="evidence" value="ECO:0007669"/>
    <property type="project" value="InterPro"/>
</dbReference>
<accession>A0A7H4MT59</accession>
<reference evidence="2 3" key="1">
    <citation type="submission" date="2018-06" db="EMBL/GenBank/DDBJ databases">
        <authorList>
            <consortium name="Pathogen Informatics"/>
            <person name="Doyle S."/>
        </authorList>
    </citation>
    <scope>NUCLEOTIDE SEQUENCE [LARGE SCALE GENOMIC DNA]</scope>
    <source>
        <strain evidence="2 3">NCTC11694</strain>
    </source>
</reference>
<comment type="caution">
    <text evidence="2">The sequence shown here is derived from an EMBL/GenBank/DDBJ whole genome shotgun (WGS) entry which is preliminary data.</text>
</comment>
<dbReference type="GO" id="GO:0005886">
    <property type="term" value="C:plasma membrane"/>
    <property type="evidence" value="ECO:0007669"/>
    <property type="project" value="TreeGrafter"/>
</dbReference>
<dbReference type="InterPro" id="IPR027417">
    <property type="entry name" value="P-loop_NTPase"/>
</dbReference>
<dbReference type="GO" id="GO:0022857">
    <property type="term" value="F:transmembrane transporter activity"/>
    <property type="evidence" value="ECO:0007669"/>
    <property type="project" value="TreeGrafter"/>
</dbReference>
<evidence type="ECO:0000313" key="2">
    <source>
        <dbReference type="EMBL" id="STS99395.1"/>
    </source>
</evidence>
<dbReference type="Proteomes" id="UP000255050">
    <property type="component" value="Unassembled WGS sequence"/>
</dbReference>
<dbReference type="AlphaFoldDB" id="A0A7H4MT59"/>
<dbReference type="GO" id="GO:0005524">
    <property type="term" value="F:ATP binding"/>
    <property type="evidence" value="ECO:0007669"/>
    <property type="project" value="InterPro"/>
</dbReference>